<organism evidence="11 12">
    <name type="scientific">Stephania yunnanensis</name>
    <dbReference type="NCBI Taxonomy" id="152371"/>
    <lineage>
        <taxon>Eukaryota</taxon>
        <taxon>Viridiplantae</taxon>
        <taxon>Streptophyta</taxon>
        <taxon>Embryophyta</taxon>
        <taxon>Tracheophyta</taxon>
        <taxon>Spermatophyta</taxon>
        <taxon>Magnoliopsida</taxon>
        <taxon>Ranunculales</taxon>
        <taxon>Menispermaceae</taxon>
        <taxon>Menispermoideae</taxon>
        <taxon>Cissampelideae</taxon>
        <taxon>Stephania</taxon>
    </lineage>
</organism>
<dbReference type="PANTHER" id="PTHR47988">
    <property type="entry name" value="SOMATIC EMBRYOGENESIS RECEPTOR KINASE 1"/>
    <property type="match status" value="1"/>
</dbReference>
<evidence type="ECO:0000256" key="2">
    <source>
        <dbReference type="ARBA" id="ARBA00009592"/>
    </source>
</evidence>
<evidence type="ECO:0000256" key="4">
    <source>
        <dbReference type="ARBA" id="ARBA00022692"/>
    </source>
</evidence>
<keyword evidence="6" id="KW-0677">Repeat</keyword>
<dbReference type="InterPro" id="IPR032675">
    <property type="entry name" value="LRR_dom_sf"/>
</dbReference>
<name>A0AAP0L3V7_9MAGN</name>
<evidence type="ECO:0000256" key="7">
    <source>
        <dbReference type="ARBA" id="ARBA00022989"/>
    </source>
</evidence>
<comment type="similarity">
    <text evidence="2">Belongs to the RLP family.</text>
</comment>
<evidence type="ECO:0000313" key="11">
    <source>
        <dbReference type="EMBL" id="KAK9163711.1"/>
    </source>
</evidence>
<dbReference type="GO" id="GO:0016020">
    <property type="term" value="C:membrane"/>
    <property type="evidence" value="ECO:0007669"/>
    <property type="project" value="UniProtKB-SubCell"/>
</dbReference>
<dbReference type="FunFam" id="3.80.10.10:FF:000111">
    <property type="entry name" value="LRR receptor-like serine/threonine-protein kinase ERECTA"/>
    <property type="match status" value="1"/>
</dbReference>
<evidence type="ECO:0000256" key="3">
    <source>
        <dbReference type="ARBA" id="ARBA00022614"/>
    </source>
</evidence>
<comment type="subcellular location">
    <subcellularLocation>
        <location evidence="1">Membrane</location>
        <topology evidence="1">Single-pass membrane protein</topology>
    </subcellularLocation>
</comment>
<dbReference type="InterPro" id="IPR055414">
    <property type="entry name" value="LRR_R13L4/SHOC2-like"/>
</dbReference>
<keyword evidence="4" id="KW-0812">Transmembrane</keyword>
<comment type="caution">
    <text evidence="11">The sequence shown here is derived from an EMBL/GenBank/DDBJ whole genome shotgun (WGS) entry which is preliminary data.</text>
</comment>
<evidence type="ECO:0000256" key="9">
    <source>
        <dbReference type="ARBA" id="ARBA00023180"/>
    </source>
</evidence>
<dbReference type="SUPFAM" id="SSF52058">
    <property type="entry name" value="L domain-like"/>
    <property type="match status" value="1"/>
</dbReference>
<evidence type="ECO:0000259" key="10">
    <source>
        <dbReference type="Pfam" id="PF23598"/>
    </source>
</evidence>
<keyword evidence="5" id="KW-0732">Signal</keyword>
<dbReference type="Pfam" id="PF23598">
    <property type="entry name" value="LRR_14"/>
    <property type="match status" value="1"/>
</dbReference>
<evidence type="ECO:0000256" key="5">
    <source>
        <dbReference type="ARBA" id="ARBA00022729"/>
    </source>
</evidence>
<proteinExistence type="inferred from homology"/>
<keyword evidence="9" id="KW-0325">Glycoprotein</keyword>
<evidence type="ECO:0000256" key="1">
    <source>
        <dbReference type="ARBA" id="ARBA00004167"/>
    </source>
</evidence>
<protein>
    <recommendedName>
        <fullName evidence="10">Disease resistance R13L4/SHOC-2-like LRR domain-containing protein</fullName>
    </recommendedName>
</protein>
<dbReference type="Gene3D" id="3.80.10.10">
    <property type="entry name" value="Ribonuclease Inhibitor"/>
    <property type="match status" value="1"/>
</dbReference>
<sequence length="262" mass="28007">MGKCGDDGAPRSGGDVRGFVEDLAGKEGFMKVGVEVDEVVGEEREGLEAGFGDVGVELLAFLEGFGASEGEEEIAEWSGMHCMSSGPDSLIPKKFCRAGTLLLSTPALGFMSLATQTTMSDLGNSYISGTLVPELSELQHLKYLELYNNNLQGQIPVELGNLKNLISMNLYGNALEGELPSSFSKLNSLKFLRLNNNKLVGSIPRALSALSNLTFLDVSNNNLCGTIPVDGPFENFPVQSFENNSRLSGPELQGLVPYDLGC</sequence>
<feature type="domain" description="Disease resistance R13L4/SHOC-2-like LRR" evidence="10">
    <location>
        <begin position="133"/>
        <end position="218"/>
    </location>
</feature>
<accession>A0AAP0L3V7</accession>
<keyword evidence="3" id="KW-0433">Leucine-rich repeat</keyword>
<dbReference type="EMBL" id="JBBNAF010000002">
    <property type="protein sequence ID" value="KAK9163711.1"/>
    <property type="molecule type" value="Genomic_DNA"/>
</dbReference>
<gene>
    <name evidence="11" type="ORF">Syun_004613</name>
</gene>
<evidence type="ECO:0000313" key="12">
    <source>
        <dbReference type="Proteomes" id="UP001420932"/>
    </source>
</evidence>
<keyword evidence="7" id="KW-1133">Transmembrane helix</keyword>
<evidence type="ECO:0000256" key="6">
    <source>
        <dbReference type="ARBA" id="ARBA00022737"/>
    </source>
</evidence>
<dbReference type="Proteomes" id="UP001420932">
    <property type="component" value="Unassembled WGS sequence"/>
</dbReference>
<reference evidence="11 12" key="1">
    <citation type="submission" date="2024-01" db="EMBL/GenBank/DDBJ databases">
        <title>Genome assemblies of Stephania.</title>
        <authorList>
            <person name="Yang L."/>
        </authorList>
    </citation>
    <scope>NUCLEOTIDE SEQUENCE [LARGE SCALE GENOMIC DNA]</scope>
    <source>
        <strain evidence="11">YNDBR</strain>
        <tissue evidence="11">Leaf</tissue>
    </source>
</reference>
<evidence type="ECO:0000256" key="8">
    <source>
        <dbReference type="ARBA" id="ARBA00023136"/>
    </source>
</evidence>
<keyword evidence="8" id="KW-0472">Membrane</keyword>
<keyword evidence="12" id="KW-1185">Reference proteome</keyword>
<dbReference type="AlphaFoldDB" id="A0AAP0L3V7"/>